<accession>A0A5B7FNS2</accession>
<dbReference type="EMBL" id="VSRR010007267">
    <property type="protein sequence ID" value="MPC46558.1"/>
    <property type="molecule type" value="Genomic_DNA"/>
</dbReference>
<organism evidence="1 2">
    <name type="scientific">Portunus trituberculatus</name>
    <name type="common">Swimming crab</name>
    <name type="synonym">Neptunus trituberculatus</name>
    <dbReference type="NCBI Taxonomy" id="210409"/>
    <lineage>
        <taxon>Eukaryota</taxon>
        <taxon>Metazoa</taxon>
        <taxon>Ecdysozoa</taxon>
        <taxon>Arthropoda</taxon>
        <taxon>Crustacea</taxon>
        <taxon>Multicrustacea</taxon>
        <taxon>Malacostraca</taxon>
        <taxon>Eumalacostraca</taxon>
        <taxon>Eucarida</taxon>
        <taxon>Decapoda</taxon>
        <taxon>Pleocyemata</taxon>
        <taxon>Brachyura</taxon>
        <taxon>Eubrachyura</taxon>
        <taxon>Portunoidea</taxon>
        <taxon>Portunidae</taxon>
        <taxon>Portuninae</taxon>
        <taxon>Portunus</taxon>
    </lineage>
</organism>
<sequence length="69" mass="7424">MIFIQPLSCLHGNKNAYVVDECVTPWRAGTAGALGRGRRRPVAGGRGKAPVLILSPSLHPNLGFYLPRV</sequence>
<proteinExistence type="predicted"/>
<gene>
    <name evidence="1" type="ORF">E2C01_040278</name>
</gene>
<keyword evidence="2" id="KW-1185">Reference proteome</keyword>
<evidence type="ECO:0000313" key="1">
    <source>
        <dbReference type="EMBL" id="MPC46558.1"/>
    </source>
</evidence>
<comment type="caution">
    <text evidence="1">The sequence shown here is derived from an EMBL/GenBank/DDBJ whole genome shotgun (WGS) entry which is preliminary data.</text>
</comment>
<protein>
    <submittedName>
        <fullName evidence="1">Uncharacterized protein</fullName>
    </submittedName>
</protein>
<evidence type="ECO:0000313" key="2">
    <source>
        <dbReference type="Proteomes" id="UP000324222"/>
    </source>
</evidence>
<reference evidence="1 2" key="1">
    <citation type="submission" date="2019-05" db="EMBL/GenBank/DDBJ databases">
        <title>Another draft genome of Portunus trituberculatus and its Hox gene families provides insights of decapod evolution.</title>
        <authorList>
            <person name="Jeong J.-H."/>
            <person name="Song I."/>
            <person name="Kim S."/>
            <person name="Choi T."/>
            <person name="Kim D."/>
            <person name="Ryu S."/>
            <person name="Kim W."/>
        </authorList>
    </citation>
    <scope>NUCLEOTIDE SEQUENCE [LARGE SCALE GENOMIC DNA]</scope>
    <source>
        <tissue evidence="1">Muscle</tissue>
    </source>
</reference>
<name>A0A5B7FNS2_PORTR</name>
<dbReference type="AlphaFoldDB" id="A0A5B7FNS2"/>
<dbReference type="Proteomes" id="UP000324222">
    <property type="component" value="Unassembled WGS sequence"/>
</dbReference>